<accession>A0AAD5GYR8</accession>
<proteinExistence type="predicted"/>
<reference evidence="1" key="1">
    <citation type="submission" date="2022-06" db="EMBL/GenBank/DDBJ databases">
        <title>Uncovering the hologenomic basis of an extraordinary plant invasion.</title>
        <authorList>
            <person name="Bieker V.C."/>
            <person name="Martin M.D."/>
            <person name="Gilbert T."/>
            <person name="Hodgins K."/>
            <person name="Battlay P."/>
            <person name="Petersen B."/>
            <person name="Wilson J."/>
        </authorList>
    </citation>
    <scope>NUCLEOTIDE SEQUENCE</scope>
    <source>
        <strain evidence="1">AA19_3_7</strain>
        <tissue evidence="1">Leaf</tissue>
    </source>
</reference>
<organism evidence="1 2">
    <name type="scientific">Ambrosia artemisiifolia</name>
    <name type="common">Common ragweed</name>
    <dbReference type="NCBI Taxonomy" id="4212"/>
    <lineage>
        <taxon>Eukaryota</taxon>
        <taxon>Viridiplantae</taxon>
        <taxon>Streptophyta</taxon>
        <taxon>Embryophyta</taxon>
        <taxon>Tracheophyta</taxon>
        <taxon>Spermatophyta</taxon>
        <taxon>Magnoliopsida</taxon>
        <taxon>eudicotyledons</taxon>
        <taxon>Gunneridae</taxon>
        <taxon>Pentapetalae</taxon>
        <taxon>asterids</taxon>
        <taxon>campanulids</taxon>
        <taxon>Asterales</taxon>
        <taxon>Asteraceae</taxon>
        <taxon>Asteroideae</taxon>
        <taxon>Heliantheae alliance</taxon>
        <taxon>Heliantheae</taxon>
        <taxon>Ambrosia</taxon>
    </lineage>
</organism>
<protein>
    <submittedName>
        <fullName evidence="1">Uncharacterized protein</fullName>
    </submittedName>
</protein>
<name>A0AAD5GYR8_AMBAR</name>
<comment type="caution">
    <text evidence="1">The sequence shown here is derived from an EMBL/GenBank/DDBJ whole genome shotgun (WGS) entry which is preliminary data.</text>
</comment>
<dbReference type="EMBL" id="JAMZMK010000043">
    <property type="protein sequence ID" value="KAI7757914.1"/>
    <property type="molecule type" value="Genomic_DNA"/>
</dbReference>
<gene>
    <name evidence="1" type="ORF">M8C21_033607</name>
</gene>
<keyword evidence="2" id="KW-1185">Reference proteome</keyword>
<dbReference type="AlphaFoldDB" id="A0AAD5GYR8"/>
<sequence>MVWTEVAATSGAVVFRTEASRSLAQLQFVRELQHKCRSEHPAHRLHTAKNYKKVEVQTARQKKGQTTVYSVSNVHFYIARQLPILQRN</sequence>
<evidence type="ECO:0000313" key="1">
    <source>
        <dbReference type="EMBL" id="KAI7757914.1"/>
    </source>
</evidence>
<evidence type="ECO:0000313" key="2">
    <source>
        <dbReference type="Proteomes" id="UP001206925"/>
    </source>
</evidence>
<dbReference type="Proteomes" id="UP001206925">
    <property type="component" value="Unassembled WGS sequence"/>
</dbReference>
<feature type="non-terminal residue" evidence="1">
    <location>
        <position position="88"/>
    </location>
</feature>